<name>A0ABP9UZI2_9BACT</name>
<dbReference type="Proteomes" id="UP001424741">
    <property type="component" value="Unassembled WGS sequence"/>
</dbReference>
<dbReference type="EMBL" id="BAABRL010000003">
    <property type="protein sequence ID" value="GAA5495130.1"/>
    <property type="molecule type" value="Genomic_DNA"/>
</dbReference>
<accession>A0ABP9UZI2</accession>
<keyword evidence="1" id="KW-0547">Nucleotide-binding</keyword>
<gene>
    <name evidence="3" type="ORF">Rhal01_01302</name>
</gene>
<organism evidence="3 4">
    <name type="scientific">Rubritalea halochordaticola</name>
    <dbReference type="NCBI Taxonomy" id="714537"/>
    <lineage>
        <taxon>Bacteria</taxon>
        <taxon>Pseudomonadati</taxon>
        <taxon>Verrucomicrobiota</taxon>
        <taxon>Verrucomicrobiia</taxon>
        <taxon>Verrucomicrobiales</taxon>
        <taxon>Rubritaleaceae</taxon>
        <taxon>Rubritalea</taxon>
    </lineage>
</organism>
<evidence type="ECO:0000313" key="4">
    <source>
        <dbReference type="Proteomes" id="UP001424741"/>
    </source>
</evidence>
<comment type="caution">
    <text evidence="3">The sequence shown here is derived from an EMBL/GenBank/DDBJ whole genome shotgun (WGS) entry which is preliminary data.</text>
</comment>
<dbReference type="SUPFAM" id="SSF50465">
    <property type="entry name" value="EF-Tu/eEF-1alpha/eIF2-gamma C-terminal domain"/>
    <property type="match status" value="1"/>
</dbReference>
<protein>
    <submittedName>
        <fullName evidence="3">Uncharacterized protein</fullName>
    </submittedName>
</protein>
<reference evidence="3 4" key="1">
    <citation type="submission" date="2024-02" db="EMBL/GenBank/DDBJ databases">
        <title>Rubritalea halochordaticola NBRC 107102.</title>
        <authorList>
            <person name="Ichikawa N."/>
            <person name="Katano-Makiyama Y."/>
            <person name="Hidaka K."/>
        </authorList>
    </citation>
    <scope>NUCLEOTIDE SEQUENCE [LARGE SCALE GENOMIC DNA]</scope>
    <source>
        <strain evidence="3 4">NBRC 107102</strain>
    </source>
</reference>
<sequence>MKSITATIYMKPEAEGGRHFGFRQDYCPHLIPAGTDEWLPVRVTGIEGAEEASLGTTSTVTFQLMYDTLDYSALTAGHKFIIREDT</sequence>
<dbReference type="InterPro" id="IPR009001">
    <property type="entry name" value="Transl_elong_EF1A/Init_IF2_C"/>
</dbReference>
<evidence type="ECO:0000256" key="1">
    <source>
        <dbReference type="ARBA" id="ARBA00022741"/>
    </source>
</evidence>
<evidence type="ECO:0000256" key="2">
    <source>
        <dbReference type="ARBA" id="ARBA00023134"/>
    </source>
</evidence>
<evidence type="ECO:0000313" key="3">
    <source>
        <dbReference type="EMBL" id="GAA5495130.1"/>
    </source>
</evidence>
<dbReference type="Gene3D" id="2.40.30.10">
    <property type="entry name" value="Translation factors"/>
    <property type="match status" value="1"/>
</dbReference>
<keyword evidence="2" id="KW-0342">GTP-binding</keyword>
<proteinExistence type="predicted"/>
<dbReference type="RefSeq" id="WP_346187972.1">
    <property type="nucleotide sequence ID" value="NZ_BAABRL010000003.1"/>
</dbReference>
<keyword evidence="4" id="KW-1185">Reference proteome</keyword>